<dbReference type="GeneID" id="35764942"/>
<dbReference type="RefSeq" id="WP_003099177.1">
    <property type="nucleotide sequence ID" value="NZ_CP010783.1"/>
</dbReference>
<dbReference type="KEGG" id="siq:DQ08_03590"/>
<protein>
    <submittedName>
        <fullName evidence="2">Uncharacterized protein</fullName>
    </submittedName>
</protein>
<reference evidence="2 4" key="2">
    <citation type="submission" date="2018-06" db="EMBL/GenBank/DDBJ databases">
        <title>Mutators as drivers of adaptation in pathogenic bacteria and a risk factor for host jumps and vaccine escape.</title>
        <authorList>
            <person name="Barnes A.C."/>
            <person name="Silayeva O."/>
        </authorList>
    </citation>
    <scope>NUCLEOTIDE SEQUENCE [LARGE SCALE GENOMIC DNA]</scope>
    <source>
        <strain evidence="2 4">QMA0445</strain>
    </source>
</reference>
<evidence type="ECO:0000313" key="2">
    <source>
        <dbReference type="EMBL" id="RLU57358.1"/>
    </source>
</evidence>
<keyword evidence="3" id="KW-1185">Reference proteome</keyword>
<dbReference type="EMBL" id="QLQD01000041">
    <property type="protein sequence ID" value="RLU57358.1"/>
    <property type="molecule type" value="Genomic_DNA"/>
</dbReference>
<dbReference type="Proteomes" id="UP000025245">
    <property type="component" value="Chromosome"/>
</dbReference>
<dbReference type="SMR" id="A0A3L8GLP7"/>
<dbReference type="Proteomes" id="UP000269148">
    <property type="component" value="Unassembled WGS sequence"/>
</dbReference>
<proteinExistence type="predicted"/>
<dbReference type="EMBL" id="CP007586">
    <property type="protein sequence ID" value="AHY15558.1"/>
    <property type="molecule type" value="Genomic_DNA"/>
</dbReference>
<organism evidence="2 4">
    <name type="scientific">Streptococcus iniae</name>
    <name type="common">Streptococcus shiloi</name>
    <dbReference type="NCBI Taxonomy" id="1346"/>
    <lineage>
        <taxon>Bacteria</taxon>
        <taxon>Bacillati</taxon>
        <taxon>Bacillota</taxon>
        <taxon>Bacilli</taxon>
        <taxon>Lactobacillales</taxon>
        <taxon>Streptococcaceae</taxon>
        <taxon>Streptococcus</taxon>
    </lineage>
</organism>
<dbReference type="KEGG" id="siz:SI82_03825"/>
<dbReference type="OrthoDB" id="2222511at2"/>
<reference evidence="1 3" key="1">
    <citation type="journal article" date="2014" name="Genome Announc.">
        <title>Complete Genome Sequence of a Virulent Strain, Streptococcus iniae ISET0901, Isolated from Diseased Tilapia.</title>
        <authorList>
            <person name="Pridgeon J.W."/>
            <person name="Zhang D."/>
            <person name="Zhang L."/>
        </authorList>
    </citation>
    <scope>NUCLEOTIDE SEQUENCE [LARGE SCALE GENOMIC DNA]</scope>
    <source>
        <strain evidence="1 3">ISET0901</strain>
    </source>
</reference>
<name>A0A3L8GLP7_STRIN</name>
<evidence type="ECO:0000313" key="1">
    <source>
        <dbReference type="EMBL" id="AHY15558.1"/>
    </source>
</evidence>
<accession>A0A3L8GLP7</accession>
<dbReference type="KEGG" id="sio:DW64_03585"/>
<evidence type="ECO:0000313" key="3">
    <source>
        <dbReference type="Proteomes" id="UP000025245"/>
    </source>
</evidence>
<sequence length="101" mass="11976">MTYELCLEYGTYPLTIADAQFGQDTVIPDFIKEDHLLLSKLENMNKLFHELFLTIECQFHYVGYDKPEKRQEIKKLYAEVSQYLQENYPNHDIIITKLLVA</sequence>
<gene>
    <name evidence="2" type="ORF">DIY07_04020</name>
    <name evidence="1" type="ORF">DQ08_03590</name>
</gene>
<evidence type="ECO:0000313" key="4">
    <source>
        <dbReference type="Proteomes" id="UP000269148"/>
    </source>
</evidence>
<dbReference type="AlphaFoldDB" id="A0A3L8GLP7"/>